<evidence type="ECO:0000256" key="2">
    <source>
        <dbReference type="SAM" id="SignalP"/>
    </source>
</evidence>
<feature type="signal peptide" evidence="2">
    <location>
        <begin position="1"/>
        <end position="29"/>
    </location>
</feature>
<protein>
    <recommendedName>
        <fullName evidence="5">WW domain-containing protein</fullName>
    </recommendedName>
</protein>
<evidence type="ECO:0008006" key="5">
    <source>
        <dbReference type="Google" id="ProtNLM"/>
    </source>
</evidence>
<organism evidence="3 4">
    <name type="scientific">Floridaenema evergladense BLCC-F167</name>
    <dbReference type="NCBI Taxonomy" id="3153639"/>
    <lineage>
        <taxon>Bacteria</taxon>
        <taxon>Bacillati</taxon>
        <taxon>Cyanobacteriota</taxon>
        <taxon>Cyanophyceae</taxon>
        <taxon>Oscillatoriophycideae</taxon>
        <taxon>Aerosakkonematales</taxon>
        <taxon>Aerosakkonemataceae</taxon>
        <taxon>Floridanema</taxon>
        <taxon>Floridanema evergladense</taxon>
    </lineage>
</organism>
<keyword evidence="2" id="KW-0732">Signal</keyword>
<gene>
    <name evidence="3" type="ORF">ACE1CA_09820</name>
</gene>
<accession>A0ABV4WIB0</accession>
<feature type="chain" id="PRO_5045100700" description="WW domain-containing protein" evidence="2">
    <location>
        <begin position="30"/>
        <end position="163"/>
    </location>
</feature>
<feature type="compositionally biased region" description="Polar residues" evidence="1">
    <location>
        <begin position="33"/>
        <end position="57"/>
    </location>
</feature>
<comment type="caution">
    <text evidence="3">The sequence shown here is derived from an EMBL/GenBank/DDBJ whole genome shotgun (WGS) entry which is preliminary data.</text>
</comment>
<feature type="region of interest" description="Disordered" evidence="1">
    <location>
        <begin position="144"/>
        <end position="163"/>
    </location>
</feature>
<feature type="region of interest" description="Disordered" evidence="1">
    <location>
        <begin position="33"/>
        <end position="72"/>
    </location>
</feature>
<name>A0ABV4WIB0_9CYAN</name>
<evidence type="ECO:0000313" key="3">
    <source>
        <dbReference type="EMBL" id="MFB2834819.1"/>
    </source>
</evidence>
<dbReference type="PROSITE" id="PS51257">
    <property type="entry name" value="PROKAR_LIPOPROTEIN"/>
    <property type="match status" value="1"/>
</dbReference>
<dbReference type="EMBL" id="JBHFNT010000073">
    <property type="protein sequence ID" value="MFB2834819.1"/>
    <property type="molecule type" value="Genomic_DNA"/>
</dbReference>
<evidence type="ECO:0000313" key="4">
    <source>
        <dbReference type="Proteomes" id="UP001576780"/>
    </source>
</evidence>
<evidence type="ECO:0000256" key="1">
    <source>
        <dbReference type="SAM" id="MobiDB-lite"/>
    </source>
</evidence>
<sequence length="163" mass="17832">MDKIVLKGKKFTQTVALLLTTTLSAPIFASCASSDRANQPPAYNNRPTAENTVNRTAPGNPPRPQARQGLSTGQKVAILAGAAALYYLYNQHKNKQEQGATGKYYLSKNGRVYYRDASGRAQWVTPPPGGIRVPEEEARQYQDFQGYNGRTTGRDLTDLAPAQ</sequence>
<dbReference type="RefSeq" id="WP_413277249.1">
    <property type="nucleotide sequence ID" value="NZ_JBHFNT010000073.1"/>
</dbReference>
<reference evidence="3 4" key="1">
    <citation type="submission" date="2024-09" db="EMBL/GenBank/DDBJ databases">
        <title>Floridaenema gen nov. (Aerosakkonemataceae, Aerosakkonematales ord. nov., Cyanobacteria) from benthic tropical and subtropical fresh waters, with the description of four new species.</title>
        <authorList>
            <person name="Moretto J.A."/>
            <person name="Berthold D.E."/>
            <person name="Lefler F.W."/>
            <person name="Huang I.-S."/>
            <person name="Laughinghouse H. IV."/>
        </authorList>
    </citation>
    <scope>NUCLEOTIDE SEQUENCE [LARGE SCALE GENOMIC DNA]</scope>
    <source>
        <strain evidence="3 4">BLCC-F167</strain>
    </source>
</reference>
<dbReference type="Proteomes" id="UP001576780">
    <property type="component" value="Unassembled WGS sequence"/>
</dbReference>
<proteinExistence type="predicted"/>
<keyword evidence="4" id="KW-1185">Reference proteome</keyword>